<name>A0A6J7G9M7_9ZZZZ</name>
<dbReference type="InterPro" id="IPR028081">
    <property type="entry name" value="Leu-bd"/>
</dbReference>
<evidence type="ECO:0000256" key="1">
    <source>
        <dbReference type="ARBA" id="ARBA00022448"/>
    </source>
</evidence>
<dbReference type="PANTHER" id="PTHR47235">
    <property type="entry name" value="BLR6548 PROTEIN"/>
    <property type="match status" value="1"/>
</dbReference>
<sequence>MAGLLSKRNRTRTTLLASALGATFLLSACGSSTTDAADATNTGDCTPSQGVTADAVKVGIIFPQSGPAAATFSEFDRAAQLRFKEENDKGGVNGRQIIATVYDDKSDGATQVTVANKALLSDKVFGIVAASQADTMYPELNRQNVPTTGLSSLPPYGTDLNTFGFNGSFTGNYLSTAAAERFAVDGTNDIAVVSHSSPGARSSASGFLATAPTAGLNEAVSINDMPVGTFDATAMALKIKQSGANGVYSISLIESGISLLSALKQQGVTIDTFMMALLSSPEYVASSNGLLEGVIGAPSGFKPLMIQDESVQSYVSAMEAAGYDPYVAFAPIGYMSADLMIRGLQEAGTCVTKENFVNNLRQVTDYSGAGLGVAPVSYQPGVNPTGDPSKCAWFVTVLNDTLVPDAAATCGELIATS</sequence>
<gene>
    <name evidence="5" type="ORF">UFOPK3495_01181</name>
</gene>
<dbReference type="InterPro" id="IPR000709">
    <property type="entry name" value="Leu_Ile_Val-bd"/>
</dbReference>
<evidence type="ECO:0000256" key="2">
    <source>
        <dbReference type="ARBA" id="ARBA00022729"/>
    </source>
</evidence>
<dbReference type="AlphaFoldDB" id="A0A6J7G9M7"/>
<keyword evidence="3" id="KW-0029">Amino-acid transport</keyword>
<dbReference type="PROSITE" id="PS51257">
    <property type="entry name" value="PROKAR_LIPOPROTEIN"/>
    <property type="match status" value="1"/>
</dbReference>
<feature type="domain" description="Leucine-binding protein" evidence="4">
    <location>
        <begin position="56"/>
        <end position="398"/>
    </location>
</feature>
<organism evidence="5">
    <name type="scientific">freshwater metagenome</name>
    <dbReference type="NCBI Taxonomy" id="449393"/>
    <lineage>
        <taxon>unclassified sequences</taxon>
        <taxon>metagenomes</taxon>
        <taxon>ecological metagenomes</taxon>
    </lineage>
</organism>
<protein>
    <submittedName>
        <fullName evidence="5">Unannotated protein</fullName>
    </submittedName>
</protein>
<keyword evidence="2" id="KW-0732">Signal</keyword>
<dbReference type="SUPFAM" id="SSF53822">
    <property type="entry name" value="Periplasmic binding protein-like I"/>
    <property type="match status" value="1"/>
</dbReference>
<dbReference type="Pfam" id="PF13458">
    <property type="entry name" value="Peripla_BP_6"/>
    <property type="match status" value="1"/>
</dbReference>
<keyword evidence="1" id="KW-0813">Transport</keyword>
<proteinExistence type="predicted"/>
<evidence type="ECO:0000256" key="3">
    <source>
        <dbReference type="ARBA" id="ARBA00022970"/>
    </source>
</evidence>
<dbReference type="CDD" id="cd06341">
    <property type="entry name" value="PBP1_ABC_ligand_binding-like"/>
    <property type="match status" value="1"/>
</dbReference>
<dbReference type="PRINTS" id="PR00337">
    <property type="entry name" value="LEUILEVALBP"/>
</dbReference>
<accession>A0A6J7G9M7</accession>
<dbReference type="EMBL" id="CAFBMC010000068">
    <property type="protein sequence ID" value="CAB4904767.1"/>
    <property type="molecule type" value="Genomic_DNA"/>
</dbReference>
<dbReference type="InterPro" id="IPR028082">
    <property type="entry name" value="Peripla_BP_I"/>
</dbReference>
<dbReference type="PANTHER" id="PTHR47235:SF1">
    <property type="entry name" value="BLR6548 PROTEIN"/>
    <property type="match status" value="1"/>
</dbReference>
<evidence type="ECO:0000313" key="5">
    <source>
        <dbReference type="EMBL" id="CAB4904767.1"/>
    </source>
</evidence>
<reference evidence="5" key="1">
    <citation type="submission" date="2020-05" db="EMBL/GenBank/DDBJ databases">
        <authorList>
            <person name="Chiriac C."/>
            <person name="Salcher M."/>
            <person name="Ghai R."/>
            <person name="Kavagutti S V."/>
        </authorList>
    </citation>
    <scope>NUCLEOTIDE SEQUENCE</scope>
</reference>
<dbReference type="Gene3D" id="3.40.50.2300">
    <property type="match status" value="2"/>
</dbReference>
<evidence type="ECO:0000259" key="4">
    <source>
        <dbReference type="Pfam" id="PF13458"/>
    </source>
</evidence>
<dbReference type="GO" id="GO:0006865">
    <property type="term" value="P:amino acid transport"/>
    <property type="evidence" value="ECO:0007669"/>
    <property type="project" value="UniProtKB-KW"/>
</dbReference>